<sequence length="89" mass="10763">MADIHINHNSYGNEQDILIKNMIDTFRDIAKRNLEDIEGKFLFEYIDQHNQFDLLEFPKINDKFFPKFVRIDNEFPNCFIAGLNYYRNI</sequence>
<protein>
    <submittedName>
        <fullName evidence="1">Uncharacterized protein</fullName>
    </submittedName>
</protein>
<name>A0A7L4ZGD0_9FLAO</name>
<dbReference type="Proteomes" id="UP000464657">
    <property type="component" value="Chromosome"/>
</dbReference>
<proteinExistence type="predicted"/>
<reference evidence="1 2" key="1">
    <citation type="journal article" date="2013" name="Int. J. Syst. Evol. Microbiol.">
        <title>Kordia antarctica sp. nov., isolated from Antarctic seawater.</title>
        <authorList>
            <person name="Baek K."/>
            <person name="Choi A."/>
            <person name="Kang I."/>
            <person name="Lee K."/>
            <person name="Cho J.C."/>
        </authorList>
    </citation>
    <scope>NUCLEOTIDE SEQUENCE [LARGE SCALE GENOMIC DNA]</scope>
    <source>
        <strain evidence="1 2">IMCC3317</strain>
    </source>
</reference>
<evidence type="ECO:0000313" key="1">
    <source>
        <dbReference type="EMBL" id="QHI35773.1"/>
    </source>
</evidence>
<organism evidence="1 2">
    <name type="scientific">Kordia antarctica</name>
    <dbReference type="NCBI Taxonomy" id="1218801"/>
    <lineage>
        <taxon>Bacteria</taxon>
        <taxon>Pseudomonadati</taxon>
        <taxon>Bacteroidota</taxon>
        <taxon>Flavobacteriia</taxon>
        <taxon>Flavobacteriales</taxon>
        <taxon>Flavobacteriaceae</taxon>
        <taxon>Kordia</taxon>
    </lineage>
</organism>
<dbReference type="EMBL" id="CP019288">
    <property type="protein sequence ID" value="QHI35773.1"/>
    <property type="molecule type" value="Genomic_DNA"/>
</dbReference>
<keyword evidence="2" id="KW-1185">Reference proteome</keyword>
<accession>A0A7L4ZGD0</accession>
<gene>
    <name evidence="1" type="ORF">IMCC3317_11210</name>
</gene>
<evidence type="ECO:0000313" key="2">
    <source>
        <dbReference type="Proteomes" id="UP000464657"/>
    </source>
</evidence>
<dbReference type="KEGG" id="kan:IMCC3317_11210"/>
<dbReference type="RefSeq" id="WP_160128498.1">
    <property type="nucleotide sequence ID" value="NZ_CP019288.1"/>
</dbReference>
<dbReference type="AlphaFoldDB" id="A0A7L4ZGD0"/>